<dbReference type="InterPro" id="IPR015928">
    <property type="entry name" value="Aconitase/3IPM_dehydase_swvl"/>
</dbReference>
<evidence type="ECO:0000259" key="2">
    <source>
        <dbReference type="Pfam" id="PF00694"/>
    </source>
</evidence>
<keyword evidence="3" id="KW-1185">Reference proteome</keyword>
<name>A0ABM0W897_CAMSA</name>
<feature type="domain" description="Aconitase A/isopropylmalate dehydratase small subunit swivel" evidence="2">
    <location>
        <begin position="51"/>
        <end position="80"/>
    </location>
</feature>
<accession>A0ABM0W897</accession>
<dbReference type="Pfam" id="PF00694">
    <property type="entry name" value="Aconitase_C"/>
    <property type="match status" value="1"/>
</dbReference>
<dbReference type="InterPro" id="IPR000573">
    <property type="entry name" value="AconitaseA/IPMdHydase_ssu_swvl"/>
</dbReference>
<evidence type="ECO:0000313" key="3">
    <source>
        <dbReference type="Proteomes" id="UP000694864"/>
    </source>
</evidence>
<dbReference type="SUPFAM" id="SSF52016">
    <property type="entry name" value="LeuD/IlvD-like"/>
    <property type="match status" value="1"/>
</dbReference>
<dbReference type="Gene3D" id="3.20.19.10">
    <property type="entry name" value="Aconitase, domain 4"/>
    <property type="match status" value="1"/>
</dbReference>
<sequence>MTIPRPSMYRDPTMLLTKTTTVVIQLAITHINFLLTRSDSFIWGEMKTKYSIIIDGENFRCGSSREHASVCLDAEGAKALCKTGDVATHELGKVIVFLSITHHTTGKEYKLMSIGDVGPVIDVGGIFVYLQNLE</sequence>
<dbReference type="Proteomes" id="UP000694864">
    <property type="component" value="Chromosome 15"/>
</dbReference>
<evidence type="ECO:0000313" key="4">
    <source>
        <dbReference type="RefSeq" id="XP_010467132.1"/>
    </source>
</evidence>
<gene>
    <name evidence="4" type="primary">LOC104747231</name>
</gene>
<proteinExistence type="predicted"/>
<reference evidence="4" key="2">
    <citation type="submission" date="2025-08" db="UniProtKB">
        <authorList>
            <consortium name="RefSeq"/>
        </authorList>
    </citation>
    <scope>IDENTIFICATION</scope>
    <source>
        <tissue evidence="4">Leaf</tissue>
    </source>
</reference>
<dbReference type="RefSeq" id="XP_010467132.1">
    <property type="nucleotide sequence ID" value="XM_010468830.2"/>
</dbReference>
<protein>
    <submittedName>
        <fullName evidence="4">3-isopropylmalate dehydratase small subunit 3-like isoform X1</fullName>
    </submittedName>
</protein>
<keyword evidence="1" id="KW-0456">Lyase</keyword>
<reference evidence="3" key="1">
    <citation type="journal article" date="2014" name="Nat. Commun.">
        <title>The emerging biofuel crop Camelina sativa retains a highly undifferentiated hexaploid genome structure.</title>
        <authorList>
            <person name="Kagale S."/>
            <person name="Koh C."/>
            <person name="Nixon J."/>
            <person name="Bollina V."/>
            <person name="Clarke W.E."/>
            <person name="Tuteja R."/>
            <person name="Spillane C."/>
            <person name="Robinson S.J."/>
            <person name="Links M.G."/>
            <person name="Clarke C."/>
            <person name="Higgins E.E."/>
            <person name="Huebert T."/>
            <person name="Sharpe A.G."/>
            <person name="Parkin I.A."/>
        </authorList>
    </citation>
    <scope>NUCLEOTIDE SEQUENCE [LARGE SCALE GENOMIC DNA]</scope>
    <source>
        <strain evidence="3">cv. DH55</strain>
    </source>
</reference>
<organism evidence="3 4">
    <name type="scientific">Camelina sativa</name>
    <name type="common">False flax</name>
    <name type="synonym">Myagrum sativum</name>
    <dbReference type="NCBI Taxonomy" id="90675"/>
    <lineage>
        <taxon>Eukaryota</taxon>
        <taxon>Viridiplantae</taxon>
        <taxon>Streptophyta</taxon>
        <taxon>Embryophyta</taxon>
        <taxon>Tracheophyta</taxon>
        <taxon>Spermatophyta</taxon>
        <taxon>Magnoliopsida</taxon>
        <taxon>eudicotyledons</taxon>
        <taxon>Gunneridae</taxon>
        <taxon>Pentapetalae</taxon>
        <taxon>rosids</taxon>
        <taxon>malvids</taxon>
        <taxon>Brassicales</taxon>
        <taxon>Brassicaceae</taxon>
        <taxon>Camelineae</taxon>
        <taxon>Camelina</taxon>
    </lineage>
</organism>
<dbReference type="GeneID" id="104747231"/>
<dbReference type="PANTHER" id="PTHR43345">
    <property type="entry name" value="3-ISOPROPYLMALATE DEHYDRATASE SMALL SUBUNIT 2-RELATED-RELATED"/>
    <property type="match status" value="1"/>
</dbReference>
<dbReference type="PANTHER" id="PTHR43345:SF2">
    <property type="entry name" value="3-ISOPROPYLMALATE DEHYDRATASE SMALL SUBUNIT 1"/>
    <property type="match status" value="1"/>
</dbReference>
<evidence type="ECO:0000256" key="1">
    <source>
        <dbReference type="ARBA" id="ARBA00023239"/>
    </source>
</evidence>
<dbReference type="InterPro" id="IPR050075">
    <property type="entry name" value="LeuD"/>
</dbReference>